<reference evidence="3" key="1">
    <citation type="submission" date="2015-02" db="EMBL/GenBank/DDBJ databases">
        <title>Complete genome sequence of Francisella noatunensis subsp. orientalis FNO190 isolated from farm-raised Nile tilapia in Brazil.</title>
        <authorList>
            <person name="Figueiredo H.C.P."/>
            <person name="Leal C.A.G."/>
            <person name="Pereira F.L."/>
            <person name="Soares S.C."/>
            <person name="Goncalves L.A."/>
            <person name="Dorella F.A."/>
            <person name="Carvalho A.F."/>
            <person name="Azevedo V.A.C."/>
        </authorList>
    </citation>
    <scope>NUCLEOTIDE SEQUENCE [LARGE SCALE GENOMIC DNA]</scope>
    <source>
        <strain evidence="3">FNO190</strain>
    </source>
</reference>
<evidence type="ECO:0000313" key="4">
    <source>
        <dbReference type="Proteomes" id="UP000774689"/>
    </source>
</evidence>
<gene>
    <name evidence="2" type="ORF">CHQ83_07210</name>
    <name evidence="1" type="ORF">FNO190_0736</name>
</gene>
<dbReference type="Proteomes" id="UP000774689">
    <property type="component" value="Unassembled WGS sequence"/>
</dbReference>
<name>A0AAP7FSY0_9GAMM</name>
<dbReference type="EMBL" id="CP011923">
    <property type="protein sequence ID" value="AKN88510.1"/>
    <property type="molecule type" value="Genomic_DNA"/>
</dbReference>
<evidence type="ECO:0000313" key="3">
    <source>
        <dbReference type="Proteomes" id="UP000035930"/>
    </source>
</evidence>
<proteinExistence type="predicted"/>
<protein>
    <recommendedName>
        <fullName evidence="5">Restriction endonuclease type IV Mrr domain-containing protein</fullName>
    </recommendedName>
</protein>
<reference evidence="1" key="2">
    <citation type="submission" date="2017-08" db="EMBL/GenBank/DDBJ databases">
        <title>Complete Genome Sequence of Francisella noatunensis subsp. orientalis strain FNO190.</title>
        <authorList>
            <person name="Pereira F.L."/>
            <person name="Goncalves L.A."/>
            <person name="Guilherme T.C."/>
            <person name="Soares S.C."/>
            <person name="Dorella F.A."/>
            <person name="Carvalho A.F."/>
            <person name="Leibowitz M.P."/>
            <person name="Leal C.A.G."/>
            <person name="Azevedo V.A.C."/>
            <person name="Figueiredo H.C.P."/>
        </authorList>
    </citation>
    <scope>NUCLEOTIDE SEQUENCE</scope>
    <source>
        <strain evidence="1">FNO190</strain>
    </source>
</reference>
<dbReference type="RefSeq" id="WP_030003422.1">
    <property type="nucleotide sequence ID" value="NZ_CP018051.1"/>
</dbReference>
<evidence type="ECO:0000313" key="2">
    <source>
        <dbReference type="EMBL" id="NIY57009.1"/>
    </source>
</evidence>
<accession>A0AAP7FSY0</accession>
<dbReference type="Proteomes" id="UP000035930">
    <property type="component" value="Chromosome"/>
</dbReference>
<organism evidence="2 4">
    <name type="scientific">Francisella orientalis</name>
    <dbReference type="NCBI Taxonomy" id="299583"/>
    <lineage>
        <taxon>Bacteria</taxon>
        <taxon>Pseudomonadati</taxon>
        <taxon>Pseudomonadota</taxon>
        <taxon>Gammaproteobacteria</taxon>
        <taxon>Thiotrichales</taxon>
        <taxon>Francisellaceae</taxon>
        <taxon>Francisella</taxon>
    </lineage>
</organism>
<reference evidence="2" key="3">
    <citation type="journal article" date="2020" name="Int. J. Syst. Evol. Microbiol.">
        <title>Reclassification of Francisella noatunensis subsp. orientalis Ottem et al. 2009 as Francisella orientalis sp. nov., Francisella noatunensis subsp. chilensis subsp. nov. and emended description of Francisella noatunensis.</title>
        <authorList>
            <person name="Ramirez-Paredes J.G."/>
            <person name="Larsson P."/>
            <person name="Thompson K.D."/>
            <person name="Penman D.J."/>
            <person name="Busse H.J."/>
            <person name="Ohrman C."/>
            <person name="Sjodin A."/>
            <person name="Soto E."/>
            <person name="Richards R.H."/>
            <person name="Adams A."/>
            <person name="Colquhoun D.J."/>
        </authorList>
    </citation>
    <scope>NUCLEOTIDE SEQUENCE</scope>
    <source>
        <strain evidence="2">LADL-07285A</strain>
    </source>
</reference>
<evidence type="ECO:0000313" key="1">
    <source>
        <dbReference type="EMBL" id="AKN88510.1"/>
    </source>
</evidence>
<keyword evidence="3" id="KW-1185">Reference proteome</keyword>
<dbReference type="AlphaFoldDB" id="A0AAP7FSY0"/>
<dbReference type="EMBL" id="QPQM01000018">
    <property type="protein sequence ID" value="NIY57009.1"/>
    <property type="molecule type" value="Genomic_DNA"/>
</dbReference>
<evidence type="ECO:0008006" key="5">
    <source>
        <dbReference type="Google" id="ProtNLM"/>
    </source>
</evidence>
<dbReference type="GeneID" id="45432899"/>
<sequence>MTVLFYFISKVESKLENTLGILLSIEGFTENAIKKANNQNIILMSGEDLYYVLDNKIDFRDLLHKKKKHAHQTGKSFITIREIL</sequence>